<reference evidence="1" key="2">
    <citation type="submission" date="2020-09" db="EMBL/GenBank/DDBJ databases">
        <authorList>
            <person name="Sun Q."/>
            <person name="Ohkuma M."/>
        </authorList>
    </citation>
    <scope>NUCLEOTIDE SEQUENCE</scope>
    <source>
        <strain evidence="1">JCM 4637</strain>
    </source>
</reference>
<evidence type="ECO:0000313" key="2">
    <source>
        <dbReference type="Proteomes" id="UP000638353"/>
    </source>
</evidence>
<organism evidence="1 2">
    <name type="scientific">Streptomyces finlayi</name>
    <dbReference type="NCBI Taxonomy" id="67296"/>
    <lineage>
        <taxon>Bacteria</taxon>
        <taxon>Bacillati</taxon>
        <taxon>Actinomycetota</taxon>
        <taxon>Actinomycetes</taxon>
        <taxon>Kitasatosporales</taxon>
        <taxon>Streptomycetaceae</taxon>
        <taxon>Streptomyces</taxon>
    </lineage>
</organism>
<dbReference type="EMBL" id="BMVC01000019">
    <property type="protein sequence ID" value="GHD13224.1"/>
    <property type="molecule type" value="Genomic_DNA"/>
</dbReference>
<proteinExistence type="predicted"/>
<sequence length="163" mass="17790">MQENNTLDMPSTWLCPADLNTATLGRLSRPNTFIATLYHPENFPLPRFPLGISDLARAARTTLMGTVTLADMQREFGRPARSQFPAHDSESRAHPCSRLRKPTVHTCLILLWERTLWASADVLHGEVSTTGGRTVTAPVPGPGLRAGRRVAAVPGRHPLVGHG</sequence>
<reference evidence="1" key="1">
    <citation type="journal article" date="2014" name="Int. J. Syst. Evol. Microbiol.">
        <title>Complete genome sequence of Corynebacterium casei LMG S-19264T (=DSM 44701T), isolated from a smear-ripened cheese.</title>
        <authorList>
            <consortium name="US DOE Joint Genome Institute (JGI-PGF)"/>
            <person name="Walter F."/>
            <person name="Albersmeier A."/>
            <person name="Kalinowski J."/>
            <person name="Ruckert C."/>
        </authorList>
    </citation>
    <scope>NUCLEOTIDE SEQUENCE</scope>
    <source>
        <strain evidence="1">JCM 4637</strain>
    </source>
</reference>
<comment type="caution">
    <text evidence="1">The sequence shown here is derived from an EMBL/GenBank/DDBJ whole genome shotgun (WGS) entry which is preliminary data.</text>
</comment>
<dbReference type="Proteomes" id="UP000638353">
    <property type="component" value="Unassembled WGS sequence"/>
</dbReference>
<accession>A0A918X5D0</accession>
<name>A0A918X5D0_9ACTN</name>
<gene>
    <name evidence="1" type="ORF">GCM10010334_71090</name>
</gene>
<protein>
    <submittedName>
        <fullName evidence="1">Uncharacterized protein</fullName>
    </submittedName>
</protein>
<evidence type="ECO:0000313" key="1">
    <source>
        <dbReference type="EMBL" id="GHD13224.1"/>
    </source>
</evidence>
<dbReference type="AlphaFoldDB" id="A0A918X5D0"/>